<dbReference type="PANTHER" id="PTHR47893">
    <property type="entry name" value="REGULATORY PROTEIN PCHR"/>
    <property type="match status" value="1"/>
</dbReference>
<dbReference type="Proteomes" id="UP001597511">
    <property type="component" value="Unassembled WGS sequence"/>
</dbReference>
<dbReference type="InterPro" id="IPR009057">
    <property type="entry name" value="Homeodomain-like_sf"/>
</dbReference>
<evidence type="ECO:0000259" key="3">
    <source>
        <dbReference type="PROSITE" id="PS01124"/>
    </source>
</evidence>
<evidence type="ECO:0000256" key="2">
    <source>
        <dbReference type="ARBA" id="ARBA00023163"/>
    </source>
</evidence>
<dbReference type="SUPFAM" id="SSF46689">
    <property type="entry name" value="Homeodomain-like"/>
    <property type="match status" value="1"/>
</dbReference>
<dbReference type="EMBL" id="JBHUOZ010000001">
    <property type="protein sequence ID" value="MFD2918875.1"/>
    <property type="molecule type" value="Genomic_DNA"/>
</dbReference>
<reference evidence="5" key="1">
    <citation type="journal article" date="2019" name="Int. J. Syst. Evol. Microbiol.">
        <title>The Global Catalogue of Microorganisms (GCM) 10K type strain sequencing project: providing services to taxonomists for standard genome sequencing and annotation.</title>
        <authorList>
            <consortium name="The Broad Institute Genomics Platform"/>
            <consortium name="The Broad Institute Genome Sequencing Center for Infectious Disease"/>
            <person name="Wu L."/>
            <person name="Ma J."/>
        </authorList>
    </citation>
    <scope>NUCLEOTIDE SEQUENCE [LARGE SCALE GENOMIC DNA]</scope>
    <source>
        <strain evidence="5">KCTC 23299</strain>
    </source>
</reference>
<dbReference type="InterPro" id="IPR018060">
    <property type="entry name" value="HTH_AraC"/>
</dbReference>
<sequence>MSRTAGMNTSTFKKMFKQINGQSIYDYLSTHRMDEVRNRLLHINESIKRIALDLGFSALSNFSKAFKKQFLVPHSFYRRKG</sequence>
<protein>
    <submittedName>
        <fullName evidence="4">Helix-turn-helix domain-containing protein</fullName>
    </submittedName>
</protein>
<dbReference type="PROSITE" id="PS01124">
    <property type="entry name" value="HTH_ARAC_FAMILY_2"/>
    <property type="match status" value="1"/>
</dbReference>
<dbReference type="SMART" id="SM00342">
    <property type="entry name" value="HTH_ARAC"/>
    <property type="match status" value="1"/>
</dbReference>
<evidence type="ECO:0000313" key="4">
    <source>
        <dbReference type="EMBL" id="MFD2918875.1"/>
    </source>
</evidence>
<organism evidence="4 5">
    <name type="scientific">Terrimonas rubra</name>
    <dbReference type="NCBI Taxonomy" id="1035890"/>
    <lineage>
        <taxon>Bacteria</taxon>
        <taxon>Pseudomonadati</taxon>
        <taxon>Bacteroidota</taxon>
        <taxon>Chitinophagia</taxon>
        <taxon>Chitinophagales</taxon>
        <taxon>Chitinophagaceae</taxon>
        <taxon>Terrimonas</taxon>
    </lineage>
</organism>
<evidence type="ECO:0000313" key="5">
    <source>
        <dbReference type="Proteomes" id="UP001597511"/>
    </source>
</evidence>
<evidence type="ECO:0000256" key="1">
    <source>
        <dbReference type="ARBA" id="ARBA00023015"/>
    </source>
</evidence>
<dbReference type="Pfam" id="PF12833">
    <property type="entry name" value="HTH_18"/>
    <property type="match status" value="1"/>
</dbReference>
<keyword evidence="2" id="KW-0804">Transcription</keyword>
<dbReference type="RefSeq" id="WP_386095484.1">
    <property type="nucleotide sequence ID" value="NZ_JBHUOZ010000001.1"/>
</dbReference>
<proteinExistence type="predicted"/>
<dbReference type="Gene3D" id="1.10.10.60">
    <property type="entry name" value="Homeodomain-like"/>
    <property type="match status" value="1"/>
</dbReference>
<keyword evidence="1" id="KW-0805">Transcription regulation</keyword>
<gene>
    <name evidence="4" type="ORF">ACFS6H_04075</name>
</gene>
<keyword evidence="5" id="KW-1185">Reference proteome</keyword>
<name>A0ABW6A308_9BACT</name>
<dbReference type="InterPro" id="IPR053142">
    <property type="entry name" value="PchR_regulatory_protein"/>
</dbReference>
<dbReference type="PANTHER" id="PTHR47893:SF1">
    <property type="entry name" value="REGULATORY PROTEIN PCHR"/>
    <property type="match status" value="1"/>
</dbReference>
<comment type="caution">
    <text evidence="4">The sequence shown here is derived from an EMBL/GenBank/DDBJ whole genome shotgun (WGS) entry which is preliminary data.</text>
</comment>
<accession>A0ABW6A308</accession>
<feature type="domain" description="HTH araC/xylS-type" evidence="3">
    <location>
        <begin position="1"/>
        <end position="80"/>
    </location>
</feature>